<feature type="active site" description="Nucleophile" evidence="4">
    <location>
        <position position="66"/>
    </location>
</feature>
<organism evidence="6 7">
    <name type="scientific">Marinomonas algarum</name>
    <dbReference type="NCBI Taxonomy" id="2883105"/>
    <lineage>
        <taxon>Bacteria</taxon>
        <taxon>Pseudomonadati</taxon>
        <taxon>Pseudomonadota</taxon>
        <taxon>Gammaproteobacteria</taxon>
        <taxon>Oceanospirillales</taxon>
        <taxon>Oceanospirillaceae</taxon>
        <taxon>Marinomonas</taxon>
    </lineage>
</organism>
<dbReference type="InterPro" id="IPR036052">
    <property type="entry name" value="TrpB-like_PALP_sf"/>
</dbReference>
<comment type="similarity">
    <text evidence="2">Belongs to the ACC deaminase/D-cysteine desulfhydrase family.</text>
</comment>
<keyword evidence="3 5" id="KW-0663">Pyridoxal phosphate</keyword>
<dbReference type="EMBL" id="JAJATW010000010">
    <property type="protein sequence ID" value="MCB5161876.1"/>
    <property type="molecule type" value="Genomic_DNA"/>
</dbReference>
<dbReference type="Gene3D" id="3.40.50.1100">
    <property type="match status" value="2"/>
</dbReference>
<gene>
    <name evidence="6" type="ORF">LG368_08170</name>
</gene>
<dbReference type="RefSeq" id="WP_226754243.1">
    <property type="nucleotide sequence ID" value="NZ_JAJATW010000010.1"/>
</dbReference>
<dbReference type="GO" id="GO:0019148">
    <property type="term" value="F:D-cysteine desulfhydrase activity"/>
    <property type="evidence" value="ECO:0007669"/>
    <property type="project" value="TreeGrafter"/>
</dbReference>
<evidence type="ECO:0000313" key="6">
    <source>
        <dbReference type="EMBL" id="MCB5161876.1"/>
    </source>
</evidence>
<comment type="cofactor">
    <cofactor evidence="1">
        <name>pyridoxal 5'-phosphate</name>
        <dbReference type="ChEBI" id="CHEBI:597326"/>
    </cofactor>
</comment>
<evidence type="ECO:0000256" key="3">
    <source>
        <dbReference type="ARBA" id="ARBA00022898"/>
    </source>
</evidence>
<evidence type="ECO:0000313" key="7">
    <source>
        <dbReference type="Proteomes" id="UP001139095"/>
    </source>
</evidence>
<evidence type="ECO:0000256" key="1">
    <source>
        <dbReference type="ARBA" id="ARBA00001933"/>
    </source>
</evidence>
<evidence type="ECO:0000256" key="4">
    <source>
        <dbReference type="PIRSR" id="PIRSR006278-1"/>
    </source>
</evidence>
<accession>A0A9X1LEQ9</accession>
<protein>
    <submittedName>
        <fullName evidence="6">Cysteine desulfhydrase</fullName>
    </submittedName>
</protein>
<proteinExistence type="inferred from homology"/>
<sequence>MSYLQTVVLPYADGEASDQSHYVAMYRGDLENKEAPGNKWHKLRYHLLAAKAQKVSTIATFGGPFSNHLHAFAATLESLPLNGVAVVRGELQPSLTPTLRDMVDKGIELWPSSRADYRLGDAAEIVAQINRLYGQVYWVPEGGGGVLGAQGCRDWAASIQAHCPDFDAWVVSSGTGTTAAGFLSHIDLSHSNLSHGNAPDLHVFSALKGEPRQRDEIVAIARAVSSGEERNLSDRLFFYSDCHEGGYAKLNATVRRFLCDFARMNPAIPLDPIYTSKAMFTVSQLISAGHWPYKRTLFIHTGGMQGWRGYAKHFNPFF</sequence>
<feature type="modified residue" description="N6-(pyridoxal phosphate)lysine" evidence="5">
    <location>
        <position position="39"/>
    </location>
</feature>
<dbReference type="Proteomes" id="UP001139095">
    <property type="component" value="Unassembled WGS sequence"/>
</dbReference>
<dbReference type="PANTHER" id="PTHR43780:SF2">
    <property type="entry name" value="1-AMINOCYCLOPROPANE-1-CARBOXYLATE DEAMINASE-RELATED"/>
    <property type="match status" value="1"/>
</dbReference>
<keyword evidence="7" id="KW-1185">Reference proteome</keyword>
<name>A0A9X1LEQ9_9GAMM</name>
<dbReference type="InterPro" id="IPR027278">
    <property type="entry name" value="ACCD_DCysDesulf"/>
</dbReference>
<dbReference type="SUPFAM" id="SSF53686">
    <property type="entry name" value="Tryptophan synthase beta subunit-like PLP-dependent enzymes"/>
    <property type="match status" value="1"/>
</dbReference>
<comment type="caution">
    <text evidence="6">The sequence shown here is derived from an EMBL/GenBank/DDBJ whole genome shotgun (WGS) entry which is preliminary data.</text>
</comment>
<dbReference type="AlphaFoldDB" id="A0A9X1LEQ9"/>
<evidence type="ECO:0000256" key="5">
    <source>
        <dbReference type="PIRSR" id="PIRSR006278-2"/>
    </source>
</evidence>
<dbReference type="PANTHER" id="PTHR43780">
    <property type="entry name" value="1-AMINOCYCLOPROPANE-1-CARBOXYLATE DEAMINASE-RELATED"/>
    <property type="match status" value="1"/>
</dbReference>
<dbReference type="PIRSF" id="PIRSF006278">
    <property type="entry name" value="ACCD_DCysDesulf"/>
    <property type="match status" value="1"/>
</dbReference>
<reference evidence="6" key="1">
    <citation type="submission" date="2021-10" db="EMBL/GenBank/DDBJ databases">
        <title>Marinomonas pontica sp. nov., isolated from the Black Sea.</title>
        <authorList>
            <person name="Zhao L.-H."/>
            <person name="Xue J.-H."/>
        </authorList>
    </citation>
    <scope>NUCLEOTIDE SEQUENCE</scope>
    <source>
        <strain evidence="6">E8</strain>
    </source>
</reference>
<evidence type="ECO:0000256" key="2">
    <source>
        <dbReference type="ARBA" id="ARBA00008639"/>
    </source>
</evidence>